<dbReference type="GeneID" id="16025764"/>
<reference evidence="1 2" key="1">
    <citation type="journal article" date="2007" name="Proc. Natl. Acad. Sci. U.S.A.">
        <title>Genome dynamics in a natural archaeal population.</title>
        <authorList>
            <person name="Allen E.E."/>
            <person name="Tyson G.W."/>
            <person name="Whitaker R.J."/>
            <person name="Detter J.C."/>
            <person name="Richardson P.M."/>
            <person name="Banfield J.F."/>
        </authorList>
    </citation>
    <scope>NUCLEOTIDE SEQUENCE [LARGE SCALE GENOMIC DNA]</scope>
    <source>
        <strain evidence="2">fer1</strain>
    </source>
</reference>
<dbReference type="KEGG" id="fac:FACI_IFERC01G1578"/>
<evidence type="ECO:0000313" key="2">
    <source>
        <dbReference type="Proteomes" id="UP000014660"/>
    </source>
</evidence>
<dbReference type="AlphaFoldDB" id="S0AQP3"/>
<gene>
    <name evidence="1" type="ORF">FACI_IFERC00001G1578</name>
</gene>
<dbReference type="Proteomes" id="UP000014660">
    <property type="component" value="Chromosome"/>
</dbReference>
<dbReference type="RefSeq" id="WP_009887614.1">
    <property type="nucleotide sequence ID" value="NC_021592.1"/>
</dbReference>
<evidence type="ECO:0000313" key="1">
    <source>
        <dbReference type="EMBL" id="AGO61558.1"/>
    </source>
</evidence>
<organism evidence="1 2">
    <name type="scientific">Ferroplasma acidarmanus Fer1</name>
    <dbReference type="NCBI Taxonomy" id="333146"/>
    <lineage>
        <taxon>Archaea</taxon>
        <taxon>Methanobacteriati</taxon>
        <taxon>Thermoplasmatota</taxon>
        <taxon>Thermoplasmata</taxon>
        <taxon>Thermoplasmatales</taxon>
        <taxon>Ferroplasmaceae</taxon>
        <taxon>Ferroplasma</taxon>
    </lineage>
</organism>
<protein>
    <submittedName>
        <fullName evidence="1">Uncharacterized protein</fullName>
    </submittedName>
</protein>
<name>S0AQP3_FERAC</name>
<dbReference type="HOGENOM" id="CLU_174016_2_0_2"/>
<dbReference type="EMBL" id="CP004145">
    <property type="protein sequence ID" value="AGO61558.1"/>
    <property type="molecule type" value="Genomic_DNA"/>
</dbReference>
<proteinExistence type="predicted"/>
<sequence length="92" mass="11101">MPWIPIRSVDKHVYSMLVKMDNNYMLTIKSFKKDRIVTVKKLEGRFNIIEEGFRNENFTVDEKDLKKTMKEIIELEYPRSHKVMVSEQELHL</sequence>
<accession>S0AQP3</accession>
<keyword evidence="2" id="KW-1185">Reference proteome</keyword>